<dbReference type="SUPFAM" id="SSF51905">
    <property type="entry name" value="FAD/NAD(P)-binding domain"/>
    <property type="match status" value="1"/>
</dbReference>
<keyword evidence="3" id="KW-0503">Monooxygenase</keyword>
<dbReference type="PANTHER" id="PTHR46865">
    <property type="entry name" value="OXIDOREDUCTASE-RELATED"/>
    <property type="match status" value="1"/>
</dbReference>
<dbReference type="EMBL" id="JBHSBN010000001">
    <property type="protein sequence ID" value="MFC4104594.1"/>
    <property type="molecule type" value="Genomic_DNA"/>
</dbReference>
<dbReference type="Proteomes" id="UP001595868">
    <property type="component" value="Unassembled WGS sequence"/>
</dbReference>
<dbReference type="InterPro" id="IPR051704">
    <property type="entry name" value="FAD_aromatic-hydroxylase"/>
</dbReference>
<reference evidence="4" key="1">
    <citation type="journal article" date="2019" name="Int. J. Syst. Evol. Microbiol.">
        <title>The Global Catalogue of Microorganisms (GCM) 10K type strain sequencing project: providing services to taxonomists for standard genome sequencing and annotation.</title>
        <authorList>
            <consortium name="The Broad Institute Genomics Platform"/>
            <consortium name="The Broad Institute Genome Sequencing Center for Infectious Disease"/>
            <person name="Wu L."/>
            <person name="Ma J."/>
        </authorList>
    </citation>
    <scope>NUCLEOTIDE SEQUENCE [LARGE SCALE GENOMIC DNA]</scope>
    <source>
        <strain evidence="4">2902at01</strain>
    </source>
</reference>
<dbReference type="InterPro" id="IPR036188">
    <property type="entry name" value="FAD/NAD-bd_sf"/>
</dbReference>
<dbReference type="Gene3D" id="3.30.9.10">
    <property type="entry name" value="D-Amino Acid Oxidase, subunit A, domain 2"/>
    <property type="match status" value="1"/>
</dbReference>
<evidence type="ECO:0000313" key="3">
    <source>
        <dbReference type="EMBL" id="MFC4104594.1"/>
    </source>
</evidence>
<proteinExistence type="predicted"/>
<dbReference type="PANTHER" id="PTHR46865:SF2">
    <property type="entry name" value="MONOOXYGENASE"/>
    <property type="match status" value="1"/>
</dbReference>
<gene>
    <name evidence="3" type="ORF">ACFOX0_01380</name>
</gene>
<comment type="caution">
    <text evidence="3">The sequence shown here is derived from an EMBL/GenBank/DDBJ whole genome shotgun (WGS) entry which is preliminary data.</text>
</comment>
<keyword evidence="4" id="KW-1185">Reference proteome</keyword>
<feature type="domain" description="FAD-binding" evidence="2">
    <location>
        <begin position="4"/>
        <end position="344"/>
    </location>
</feature>
<feature type="region of interest" description="Disordered" evidence="1">
    <location>
        <begin position="351"/>
        <end position="371"/>
    </location>
</feature>
<evidence type="ECO:0000259" key="2">
    <source>
        <dbReference type="Pfam" id="PF01494"/>
    </source>
</evidence>
<keyword evidence="3" id="KW-0560">Oxidoreductase</keyword>
<accession>A0ABV8KF33</accession>
<dbReference type="PRINTS" id="PR00420">
    <property type="entry name" value="RNGMNOXGNASE"/>
</dbReference>
<sequence length="406" mass="43549">MSGTRVLVTGASIAGPALAHWLRRRGAEVTVVERAPELRPGGQAVDARGVTREVIRRMGLDAAARAARTETAGAYTVDVDGNVIETFRADDDGGDGYIAEIEILRGDLSRVLYDDTRDGVEYVFGDRIADLTQDADGVDVTFAGGDRRRFDLVVGADGLHSALRVMIFGPHERYVRHLGRMMAFYTVPNEFGLDRWLISYEETGTGRTAGLRPIQDATRAMALFSFPTVDLAVDQRDVAAQKRLLRERMAGMGWLAPRILTRLDDTPDFYLDQVAQVVLDRWSSGRVGLLGDAAFSSSPLSGQGTGLALVGAYLLAGELAAAGWDPAAGFAGYERRMRPFVEANQEIGRAHARSLDVPGPDAATGPEDWPADLIERALNGVELPDYAGVPDSGAPAGPPVASSALP</sequence>
<feature type="compositionally biased region" description="Low complexity" evidence="1">
    <location>
        <begin position="387"/>
        <end position="406"/>
    </location>
</feature>
<dbReference type="Pfam" id="PF01494">
    <property type="entry name" value="FAD_binding_3"/>
    <property type="match status" value="1"/>
</dbReference>
<protein>
    <submittedName>
        <fullName evidence="3">FAD-dependent monooxygenase</fullName>
    </submittedName>
</protein>
<organism evidence="3 4">
    <name type="scientific">Micromonospora zhanjiangensis</name>
    <dbReference type="NCBI Taxonomy" id="1522057"/>
    <lineage>
        <taxon>Bacteria</taxon>
        <taxon>Bacillati</taxon>
        <taxon>Actinomycetota</taxon>
        <taxon>Actinomycetes</taxon>
        <taxon>Micromonosporales</taxon>
        <taxon>Micromonosporaceae</taxon>
        <taxon>Micromonospora</taxon>
    </lineage>
</organism>
<name>A0ABV8KF33_9ACTN</name>
<evidence type="ECO:0000256" key="1">
    <source>
        <dbReference type="SAM" id="MobiDB-lite"/>
    </source>
</evidence>
<dbReference type="GO" id="GO:0004497">
    <property type="term" value="F:monooxygenase activity"/>
    <property type="evidence" value="ECO:0007669"/>
    <property type="project" value="UniProtKB-KW"/>
</dbReference>
<dbReference type="Gene3D" id="3.50.50.60">
    <property type="entry name" value="FAD/NAD(P)-binding domain"/>
    <property type="match status" value="1"/>
</dbReference>
<feature type="region of interest" description="Disordered" evidence="1">
    <location>
        <begin position="385"/>
        <end position="406"/>
    </location>
</feature>
<evidence type="ECO:0000313" key="4">
    <source>
        <dbReference type="Proteomes" id="UP001595868"/>
    </source>
</evidence>
<dbReference type="RefSeq" id="WP_377541526.1">
    <property type="nucleotide sequence ID" value="NZ_JBHSBN010000001.1"/>
</dbReference>
<dbReference type="InterPro" id="IPR002938">
    <property type="entry name" value="FAD-bd"/>
</dbReference>